<keyword evidence="2" id="KW-1015">Disulfide bond</keyword>
<dbReference type="OrthoDB" id="7357196at2759"/>
<dbReference type="SMART" id="SM00034">
    <property type="entry name" value="CLECT"/>
    <property type="match status" value="1"/>
</dbReference>
<dbReference type="CDD" id="cd00041">
    <property type="entry name" value="CUB"/>
    <property type="match status" value="1"/>
</dbReference>
<dbReference type="PROSITE" id="PS01180">
    <property type="entry name" value="CUB"/>
    <property type="match status" value="1"/>
</dbReference>
<feature type="signal peptide" evidence="6">
    <location>
        <begin position="1"/>
        <end position="22"/>
    </location>
</feature>
<evidence type="ECO:0000313" key="10">
    <source>
        <dbReference type="Proteomes" id="UP000274131"/>
    </source>
</evidence>
<dbReference type="Proteomes" id="UP000274131">
    <property type="component" value="Unassembled WGS sequence"/>
</dbReference>
<evidence type="ECO:0000256" key="2">
    <source>
        <dbReference type="ARBA" id="ARBA00023157"/>
    </source>
</evidence>
<evidence type="ECO:0000259" key="8">
    <source>
        <dbReference type="PROSITE" id="PS50041"/>
    </source>
</evidence>
<dbReference type="Pfam" id="PF00059">
    <property type="entry name" value="Lectin_C"/>
    <property type="match status" value="1"/>
</dbReference>
<comment type="caution">
    <text evidence="3">Lacks conserved residue(s) required for the propagation of feature annotation.</text>
</comment>
<proteinExistence type="predicted"/>
<reference evidence="9 10" key="2">
    <citation type="submission" date="2018-10" db="EMBL/GenBank/DDBJ databases">
        <authorList>
            <consortium name="Pathogen Informatics"/>
        </authorList>
    </citation>
    <scope>NUCLEOTIDE SEQUENCE [LARGE SCALE GENOMIC DNA]</scope>
</reference>
<dbReference type="EMBL" id="UXUI01009827">
    <property type="protein sequence ID" value="VDD94376.1"/>
    <property type="molecule type" value="Genomic_DNA"/>
</dbReference>
<protein>
    <submittedName>
        <fullName evidence="11">CUB domain-containing protein</fullName>
    </submittedName>
</protein>
<reference evidence="11" key="1">
    <citation type="submission" date="2017-02" db="UniProtKB">
        <authorList>
            <consortium name="WormBaseParasite"/>
        </authorList>
    </citation>
    <scope>IDENTIFICATION</scope>
</reference>
<gene>
    <name evidence="9" type="ORF">EVEC_LOCUS9127</name>
</gene>
<dbReference type="WBParaSite" id="EVEC_0000973001-mRNA-1">
    <property type="protein sequence ID" value="EVEC_0000973001-mRNA-1"/>
    <property type="gene ID" value="EVEC_0000973001"/>
</dbReference>
<evidence type="ECO:0000256" key="4">
    <source>
        <dbReference type="SAM" id="MobiDB-lite"/>
    </source>
</evidence>
<keyword evidence="5" id="KW-0472">Membrane</keyword>
<evidence type="ECO:0000259" key="7">
    <source>
        <dbReference type="PROSITE" id="PS01180"/>
    </source>
</evidence>
<dbReference type="InterPro" id="IPR001304">
    <property type="entry name" value="C-type_lectin-like"/>
</dbReference>
<dbReference type="Gene3D" id="2.60.120.290">
    <property type="entry name" value="Spermadhesin, CUB domain"/>
    <property type="match status" value="1"/>
</dbReference>
<organism evidence="11">
    <name type="scientific">Enterobius vermicularis</name>
    <name type="common">Human pinworm</name>
    <dbReference type="NCBI Taxonomy" id="51028"/>
    <lineage>
        <taxon>Eukaryota</taxon>
        <taxon>Metazoa</taxon>
        <taxon>Ecdysozoa</taxon>
        <taxon>Nematoda</taxon>
        <taxon>Chromadorea</taxon>
        <taxon>Rhabditida</taxon>
        <taxon>Spirurina</taxon>
        <taxon>Oxyuridomorpha</taxon>
        <taxon>Oxyuroidea</taxon>
        <taxon>Oxyuridae</taxon>
        <taxon>Enterobius</taxon>
    </lineage>
</organism>
<dbReference type="Pfam" id="PF00431">
    <property type="entry name" value="CUB"/>
    <property type="match status" value="1"/>
</dbReference>
<dbReference type="InterPro" id="IPR016186">
    <property type="entry name" value="C-type_lectin-like/link_sf"/>
</dbReference>
<dbReference type="Gene3D" id="3.10.100.10">
    <property type="entry name" value="Mannose-Binding Protein A, subunit A"/>
    <property type="match status" value="1"/>
</dbReference>
<evidence type="ECO:0000256" key="5">
    <source>
        <dbReference type="SAM" id="Phobius"/>
    </source>
</evidence>
<keyword evidence="5" id="KW-1133">Transmembrane helix</keyword>
<dbReference type="PROSITE" id="PS50041">
    <property type="entry name" value="C_TYPE_LECTIN_2"/>
    <property type="match status" value="1"/>
</dbReference>
<dbReference type="InterPro" id="IPR000859">
    <property type="entry name" value="CUB_dom"/>
</dbReference>
<dbReference type="InterPro" id="IPR035914">
    <property type="entry name" value="Sperma_CUB_dom_sf"/>
</dbReference>
<dbReference type="InterPro" id="IPR016187">
    <property type="entry name" value="CTDL_fold"/>
</dbReference>
<evidence type="ECO:0000256" key="1">
    <source>
        <dbReference type="ARBA" id="ARBA00022737"/>
    </source>
</evidence>
<name>A0A0N4VG35_ENTVE</name>
<keyword evidence="5" id="KW-0812">Transmembrane</keyword>
<evidence type="ECO:0000256" key="3">
    <source>
        <dbReference type="PROSITE-ProRule" id="PRU00059"/>
    </source>
</evidence>
<feature type="transmembrane region" description="Helical" evidence="5">
    <location>
        <begin position="314"/>
        <end position="336"/>
    </location>
</feature>
<evidence type="ECO:0000313" key="9">
    <source>
        <dbReference type="EMBL" id="VDD94376.1"/>
    </source>
</evidence>
<feature type="compositionally biased region" description="Polar residues" evidence="4">
    <location>
        <begin position="426"/>
        <end position="437"/>
    </location>
</feature>
<evidence type="ECO:0000256" key="6">
    <source>
        <dbReference type="SAM" id="SignalP"/>
    </source>
</evidence>
<keyword evidence="10" id="KW-1185">Reference proteome</keyword>
<dbReference type="SMART" id="SM00042">
    <property type="entry name" value="CUB"/>
    <property type="match status" value="1"/>
</dbReference>
<evidence type="ECO:0000313" key="11">
    <source>
        <dbReference type="WBParaSite" id="EVEC_0000973001-mRNA-1"/>
    </source>
</evidence>
<dbReference type="SUPFAM" id="SSF56436">
    <property type="entry name" value="C-type lectin-like"/>
    <property type="match status" value="1"/>
</dbReference>
<feature type="domain" description="CUB" evidence="7">
    <location>
        <begin position="30"/>
        <end position="150"/>
    </location>
</feature>
<feature type="chain" id="PRO_5043122991" evidence="6">
    <location>
        <begin position="23"/>
        <end position="524"/>
    </location>
</feature>
<keyword evidence="6" id="KW-0732">Signal</keyword>
<dbReference type="CDD" id="cd00037">
    <property type="entry name" value="CLECT"/>
    <property type="match status" value="1"/>
</dbReference>
<dbReference type="STRING" id="51028.A0A0N4VG35"/>
<feature type="region of interest" description="Disordered" evidence="4">
    <location>
        <begin position="422"/>
        <end position="444"/>
    </location>
</feature>
<dbReference type="AlphaFoldDB" id="A0A0N4VG35"/>
<keyword evidence="1" id="KW-0677">Repeat</keyword>
<accession>A0A0N4VG35</accession>
<dbReference type="PANTHER" id="PTHR24251">
    <property type="entry name" value="OVOCHYMASE-RELATED"/>
    <property type="match status" value="1"/>
</dbReference>
<dbReference type="SUPFAM" id="SSF49854">
    <property type="entry name" value="Spermadhesin, CUB domain"/>
    <property type="match status" value="1"/>
</dbReference>
<sequence>MHPKCNMFLLLLIGLYICLLKATAILAQQCQTVPVSLTAKDSLQSFTTPDYFVGSYPNNADCFWLLTARSVDRRIYLRVDDSQLDDALFYTCDDFCAIYSGKTNTSTKLKQWCGDEKPYAIISPSDSLFVHFHSDARFQRHGVKMSFTDYEIPGCPPGWVSNTALGTCYTLIYSGGGLTWAEAQNECLNQRSNLLTLSSQEEYSFIIDTFTEDEAMFWLGYTDAAVEGTFKSIDPNEKIWPDQFPTFFKNHDFEDCVCINAHSYEGIAYEVTNCMSRFPFVCKMSRDGQTIPYAPDLNAIRKGLAEEHTVRFNWALWILIILLLIAAILAILYFCYKCQQKRSKQRVGSADDNNRLTHTSTQLSAATGNEHTNVRYVQQISHRSSQPIENYPMNEGLSPTDRRRAAEHVNRFVETFERDLDRNFDTPGTANAAQNPQRLDAPLPRRPLEQMCPTVLTVVPSRDRFPHDFVNENIEPVNGSIRNEAFLKNRRDDLFERPHVTLLDNVSAISLDDFWNKSAPSGSR</sequence>
<feature type="domain" description="C-type lectin" evidence="8">
    <location>
        <begin position="164"/>
        <end position="283"/>
    </location>
</feature>